<organism evidence="3 4">
    <name type="scientific">Macrostomum lignano</name>
    <dbReference type="NCBI Taxonomy" id="282301"/>
    <lineage>
        <taxon>Eukaryota</taxon>
        <taxon>Metazoa</taxon>
        <taxon>Spiralia</taxon>
        <taxon>Lophotrochozoa</taxon>
        <taxon>Platyhelminthes</taxon>
        <taxon>Rhabditophora</taxon>
        <taxon>Macrostomorpha</taxon>
        <taxon>Macrostomida</taxon>
        <taxon>Macrostomidae</taxon>
        <taxon>Macrostomum</taxon>
    </lineage>
</organism>
<proteinExistence type="predicted"/>
<protein>
    <recommendedName>
        <fullName evidence="2">PID domain-containing protein</fullName>
    </recommendedName>
</protein>
<feature type="compositionally biased region" description="Polar residues" evidence="1">
    <location>
        <begin position="443"/>
        <end position="457"/>
    </location>
</feature>
<feature type="compositionally biased region" description="Low complexity" evidence="1">
    <location>
        <begin position="235"/>
        <end position="265"/>
    </location>
</feature>
<name>A0A267FQC7_9PLAT</name>
<evidence type="ECO:0000256" key="1">
    <source>
        <dbReference type="SAM" id="MobiDB-lite"/>
    </source>
</evidence>
<dbReference type="EMBL" id="NIVC01000850">
    <property type="protein sequence ID" value="PAA75998.1"/>
    <property type="molecule type" value="Genomic_DNA"/>
</dbReference>
<comment type="caution">
    <text evidence="3">The sequence shown here is derived from an EMBL/GenBank/DDBJ whole genome shotgun (WGS) entry which is preliminary data.</text>
</comment>
<dbReference type="Proteomes" id="UP000215902">
    <property type="component" value="Unassembled WGS sequence"/>
</dbReference>
<dbReference type="InterPro" id="IPR006020">
    <property type="entry name" value="PTB/PI_dom"/>
</dbReference>
<accession>A0A267FQC7</accession>
<sequence length="481" mass="51849">MSASESESRFEGEGQEFHAKYMGSVEVAKSKGQEICQEAMQKLLVTLKSRKDPKPRLIINLSFEGTRLKEMPPGINLLDLTFKHSQVSYVWKDPRDQRSLGIVRTEPDPDDSTKTVHRFHGIRTIKPAMPFLQEMQELFRIVKERSAQQKEEQAASTSAAAAESAEPTGTESKPAEQSSAQQQDARDRATSNLLGPDIPASAMPKNESAASLDDLGDIFSSSVTVSQQPASSAFNSPSGAFTSTSSAFNSTSSAFNSTSSAFNSTSSAFGANNSNSFNPFGQPVASASNPFSQQQPQPAMMPMSGGPGVMSYGFGQNPQYQQFPQQQQQFPPVQFPQQQQQFPPVQFPQQQQQFPPAQFPQQQQYNPYQQQLPTGAPSGSTNPFAAGGGGASLFDRQNSVPSGGGPDLLTPVSLNPAATAAKPNPVIKPDAFSDLVVGLTPDSALNSNDPGRQQLSSKELFKPVEKPKSTLRDLANQSPRP</sequence>
<feature type="region of interest" description="Disordered" evidence="1">
    <location>
        <begin position="315"/>
        <end position="408"/>
    </location>
</feature>
<dbReference type="SMART" id="SM00462">
    <property type="entry name" value="PTB"/>
    <property type="match status" value="1"/>
</dbReference>
<dbReference type="OrthoDB" id="10069833at2759"/>
<dbReference type="PROSITE" id="PS01179">
    <property type="entry name" value="PID"/>
    <property type="match status" value="1"/>
</dbReference>
<evidence type="ECO:0000259" key="2">
    <source>
        <dbReference type="PROSITE" id="PS01179"/>
    </source>
</evidence>
<feature type="region of interest" description="Disordered" evidence="1">
    <location>
        <begin position="149"/>
        <end position="208"/>
    </location>
</feature>
<dbReference type="PANTHER" id="PTHR47695:SF3">
    <property type="entry name" value="PID DOMAIN-CONTAINING PROTEIN"/>
    <property type="match status" value="1"/>
</dbReference>
<dbReference type="SUPFAM" id="SSF50729">
    <property type="entry name" value="PH domain-like"/>
    <property type="match status" value="1"/>
</dbReference>
<feature type="region of interest" description="Disordered" evidence="1">
    <location>
        <begin position="280"/>
        <end position="299"/>
    </location>
</feature>
<feature type="domain" description="PID" evidence="2">
    <location>
        <begin position="12"/>
        <end position="152"/>
    </location>
</feature>
<dbReference type="AlphaFoldDB" id="A0A267FQC7"/>
<feature type="compositionally biased region" description="Basic and acidic residues" evidence="1">
    <location>
        <begin position="459"/>
        <end position="471"/>
    </location>
</feature>
<feature type="region of interest" description="Disordered" evidence="1">
    <location>
        <begin position="440"/>
        <end position="481"/>
    </location>
</feature>
<evidence type="ECO:0000313" key="3">
    <source>
        <dbReference type="EMBL" id="PAA75998.1"/>
    </source>
</evidence>
<keyword evidence="4" id="KW-1185">Reference proteome</keyword>
<dbReference type="Gene3D" id="2.30.29.30">
    <property type="entry name" value="Pleckstrin-homology domain (PH domain)/Phosphotyrosine-binding domain (PTB)"/>
    <property type="match status" value="1"/>
</dbReference>
<dbReference type="STRING" id="282301.A0A267FQC7"/>
<feature type="compositionally biased region" description="Low complexity" evidence="1">
    <location>
        <begin position="315"/>
        <end position="371"/>
    </location>
</feature>
<feature type="region of interest" description="Disordered" evidence="1">
    <location>
        <begin position="229"/>
        <end position="265"/>
    </location>
</feature>
<dbReference type="InterPro" id="IPR011993">
    <property type="entry name" value="PH-like_dom_sf"/>
</dbReference>
<dbReference type="GO" id="GO:0005737">
    <property type="term" value="C:cytoplasm"/>
    <property type="evidence" value="ECO:0007669"/>
    <property type="project" value="TreeGrafter"/>
</dbReference>
<evidence type="ECO:0000313" key="4">
    <source>
        <dbReference type="Proteomes" id="UP000215902"/>
    </source>
</evidence>
<gene>
    <name evidence="3" type="ORF">BOX15_Mlig017678g2</name>
</gene>
<dbReference type="PANTHER" id="PTHR47695">
    <property type="entry name" value="PID DOMAIN-CONTAINING PROTEIN"/>
    <property type="match status" value="1"/>
</dbReference>
<feature type="compositionally biased region" description="Low complexity" evidence="1">
    <location>
        <begin position="154"/>
        <end position="172"/>
    </location>
</feature>
<reference evidence="3 4" key="1">
    <citation type="submission" date="2017-06" db="EMBL/GenBank/DDBJ databases">
        <title>A platform for efficient transgenesis in Macrostomum lignano, a flatworm model organism for stem cell research.</title>
        <authorList>
            <person name="Berezikov E."/>
        </authorList>
    </citation>
    <scope>NUCLEOTIDE SEQUENCE [LARGE SCALE GENOMIC DNA]</scope>
    <source>
        <strain evidence="3">DV1</strain>
        <tissue evidence="3">Whole organism</tissue>
    </source>
</reference>